<evidence type="ECO:0000256" key="10">
    <source>
        <dbReference type="ARBA" id="ARBA00023288"/>
    </source>
</evidence>
<feature type="signal peptide" evidence="18">
    <location>
        <begin position="1"/>
        <end position="18"/>
    </location>
</feature>
<dbReference type="PANTHER" id="PTHR10963">
    <property type="entry name" value="GLYCOSYL HYDROLASE-RELATED"/>
    <property type="match status" value="1"/>
</dbReference>
<keyword evidence="6 18" id="KW-0732">Signal</keyword>
<evidence type="ECO:0000256" key="13">
    <source>
        <dbReference type="ARBA" id="ARBA00038074"/>
    </source>
</evidence>
<reference evidence="20" key="1">
    <citation type="submission" date="2020-03" db="EMBL/GenBank/DDBJ databases">
        <title>Site-based positive gene gene selection in Geosmithia morbida across the United States reveals a broad range of putative effectors and factors for local host and environmental adapation.</title>
        <authorList>
            <person name="Onufrak A."/>
            <person name="Murdoch R.W."/>
            <person name="Gazis R."/>
            <person name="Huff M."/>
            <person name="Staton M."/>
            <person name="Klingeman W."/>
            <person name="Hadziabdic D."/>
        </authorList>
    </citation>
    <scope>NUCLEOTIDE SEQUENCE</scope>
    <source>
        <strain evidence="20">1262</strain>
    </source>
</reference>
<comment type="similarity">
    <text evidence="13">Belongs to the glycosyl hydrolase 16 family. CRH1 subfamily.</text>
</comment>
<evidence type="ECO:0000259" key="19">
    <source>
        <dbReference type="PROSITE" id="PS51762"/>
    </source>
</evidence>
<comment type="subcellular location">
    <subcellularLocation>
        <location evidence="2">Membrane</location>
        <topology evidence="2">Lipid-anchor</topology>
        <topology evidence="2">GPI-anchor</topology>
    </subcellularLocation>
</comment>
<evidence type="ECO:0000256" key="8">
    <source>
        <dbReference type="ARBA" id="ARBA00023136"/>
    </source>
</evidence>
<evidence type="ECO:0000256" key="11">
    <source>
        <dbReference type="ARBA" id="ARBA00023295"/>
    </source>
</evidence>
<dbReference type="PANTHER" id="PTHR10963:SF22">
    <property type="entry name" value="GLYCOSIDASE CRH2-RELATED"/>
    <property type="match status" value="1"/>
</dbReference>
<feature type="compositionally biased region" description="Basic and acidic residues" evidence="17">
    <location>
        <begin position="337"/>
        <end position="350"/>
    </location>
</feature>
<keyword evidence="12" id="KW-0961">Cell wall biogenesis/degradation</keyword>
<evidence type="ECO:0000313" key="21">
    <source>
        <dbReference type="Proteomes" id="UP000749293"/>
    </source>
</evidence>
<keyword evidence="21" id="KW-1185">Reference proteome</keyword>
<feature type="domain" description="GH16" evidence="19">
    <location>
        <begin position="57"/>
        <end position="271"/>
    </location>
</feature>
<evidence type="ECO:0000256" key="3">
    <source>
        <dbReference type="ARBA" id="ARBA00022622"/>
    </source>
</evidence>
<keyword evidence="8 15" id="KW-0472">Membrane</keyword>
<feature type="region of interest" description="Disordered" evidence="17">
    <location>
        <begin position="301"/>
        <end position="416"/>
    </location>
</feature>
<evidence type="ECO:0000256" key="5">
    <source>
        <dbReference type="ARBA" id="ARBA00022679"/>
    </source>
</evidence>
<evidence type="ECO:0000256" key="7">
    <source>
        <dbReference type="ARBA" id="ARBA00022801"/>
    </source>
</evidence>
<accession>A0A9P4YQD8</accession>
<dbReference type="FunFam" id="2.60.120.200:FF:000159">
    <property type="entry name" value="Glycosidase"/>
    <property type="match status" value="1"/>
</dbReference>
<dbReference type="GO" id="GO:0005975">
    <property type="term" value="P:carbohydrate metabolic process"/>
    <property type="evidence" value="ECO:0007669"/>
    <property type="project" value="InterPro"/>
</dbReference>
<dbReference type="GO" id="GO:0009277">
    <property type="term" value="C:fungal-type cell wall"/>
    <property type="evidence" value="ECO:0007669"/>
    <property type="project" value="UniProtKB-ARBA"/>
</dbReference>
<evidence type="ECO:0000313" key="20">
    <source>
        <dbReference type="EMBL" id="KAF4119803.1"/>
    </source>
</evidence>
<dbReference type="InterPro" id="IPR013320">
    <property type="entry name" value="ConA-like_dom_sf"/>
</dbReference>
<evidence type="ECO:0000256" key="16">
    <source>
        <dbReference type="PIRSR" id="PIRSR037299-1"/>
    </source>
</evidence>
<dbReference type="GO" id="GO:0098552">
    <property type="term" value="C:side of membrane"/>
    <property type="evidence" value="ECO:0007669"/>
    <property type="project" value="UniProtKB-KW"/>
</dbReference>
<protein>
    <recommendedName>
        <fullName evidence="15">Crh-like protein</fullName>
        <ecNumber evidence="15">3.2.-.-</ecNumber>
    </recommendedName>
</protein>
<keyword evidence="11" id="KW-0326">Glycosidase</keyword>
<evidence type="ECO:0000256" key="2">
    <source>
        <dbReference type="ARBA" id="ARBA00004589"/>
    </source>
</evidence>
<evidence type="ECO:0000256" key="14">
    <source>
        <dbReference type="ARBA" id="ARBA00093308"/>
    </source>
</evidence>
<keyword evidence="4" id="KW-0328">Glycosyltransferase</keyword>
<dbReference type="EC" id="3.2.-.-" evidence="15"/>
<keyword evidence="7 15" id="KW-0378">Hydrolase</keyword>
<dbReference type="AlphaFoldDB" id="A0A9P4YQD8"/>
<comment type="function">
    <text evidence="14">Dual chitinase/transglycosylase that plays a role in cell wall architecture. Chitinase and transglycosylase activities are coupled. Required for the polysaccharide cross-linking at the septa and the cell wall. More specifically, transfers chitin to 1,6-beta-glucan in the cell wall.</text>
</comment>
<keyword evidence="5" id="KW-0808">Transferase</keyword>
<dbReference type="Pfam" id="PF00722">
    <property type="entry name" value="Glyco_hydro_16"/>
    <property type="match status" value="1"/>
</dbReference>
<evidence type="ECO:0000256" key="1">
    <source>
        <dbReference type="ARBA" id="ARBA00000822"/>
    </source>
</evidence>
<evidence type="ECO:0000256" key="6">
    <source>
        <dbReference type="ARBA" id="ARBA00022729"/>
    </source>
</evidence>
<dbReference type="InterPro" id="IPR017168">
    <property type="entry name" value="CHR-like"/>
</dbReference>
<evidence type="ECO:0000256" key="9">
    <source>
        <dbReference type="ARBA" id="ARBA00023180"/>
    </source>
</evidence>
<dbReference type="GeneID" id="55970697"/>
<feature type="active site" description="Nucleophile" evidence="16">
    <location>
        <position position="157"/>
    </location>
</feature>
<keyword evidence="10" id="KW-0449">Lipoprotein</keyword>
<dbReference type="InterPro" id="IPR050546">
    <property type="entry name" value="Glycosyl_Hydrlase_16"/>
</dbReference>
<dbReference type="Proteomes" id="UP000749293">
    <property type="component" value="Unassembled WGS sequence"/>
</dbReference>
<comment type="catalytic activity">
    <reaction evidence="1">
        <text>Random endo-hydrolysis of N-acetyl-beta-D-glucosaminide (1-&gt;4)-beta-linkages in chitin and chitodextrins.</text>
        <dbReference type="EC" id="3.2.1.14"/>
    </reaction>
</comment>
<keyword evidence="9" id="KW-0325">Glycoprotein</keyword>
<dbReference type="RefSeq" id="XP_035318455.1">
    <property type="nucleotide sequence ID" value="XM_035466444.1"/>
</dbReference>
<dbReference type="GO" id="GO:0016757">
    <property type="term" value="F:glycosyltransferase activity"/>
    <property type="evidence" value="ECO:0007669"/>
    <property type="project" value="UniProtKB-KW"/>
</dbReference>
<evidence type="ECO:0000256" key="17">
    <source>
        <dbReference type="SAM" id="MobiDB-lite"/>
    </source>
</evidence>
<dbReference type="PROSITE" id="PS51762">
    <property type="entry name" value="GH16_2"/>
    <property type="match status" value="1"/>
</dbReference>
<dbReference type="SUPFAM" id="SSF49899">
    <property type="entry name" value="Concanavalin A-like lectins/glucanases"/>
    <property type="match status" value="1"/>
</dbReference>
<sequence>MWKSLALAALVGTTSVLAAKCDVDSKCPKETPCCSQYGECGVGAYCLGGCNPRSSFSLDACAPEPVCEDRELKFDTDENIQSINKYLGDPSKADWVASGEPALHGDNVLLTMAKNSVGTVLSSTVYMWYGNAKARLKTSRGRGVVTAFILFSDVQDEIDFEWIGVDLETVQTNYYNLGYLDYENSANITVSDSFANFHDYEVRWTPDQIEWLVDGEVGRTIKRVDTWNETAQRWDYPQTPARVQLSLWPGGLASNAKGTIDWAGGEIDWDNAADMKDPGYYYATLESVSIECYDGKNGLGTNSGKSYTYNDEAGTNKTVVDGDKSTILGSMSATGLDMDKGKKSGDDDLKSVPGGSTGNAGSSDDDDDDDSGSSDDNSGSSDSGTSEAPAGYDSSKFDQGLSDDSGDGNSGGGKSSASALAMVIAGCALYWL</sequence>
<dbReference type="OrthoDB" id="4781at2759"/>
<feature type="active site" description="Proton donor" evidence="16">
    <location>
        <position position="161"/>
    </location>
</feature>
<evidence type="ECO:0000256" key="18">
    <source>
        <dbReference type="SAM" id="SignalP"/>
    </source>
</evidence>
<feature type="compositionally biased region" description="Polar residues" evidence="17">
    <location>
        <begin position="301"/>
        <end position="318"/>
    </location>
</feature>
<keyword evidence="3" id="KW-0336">GPI-anchor</keyword>
<feature type="chain" id="PRO_5040183060" description="Crh-like protein" evidence="18">
    <location>
        <begin position="19"/>
        <end position="432"/>
    </location>
</feature>
<organism evidence="20 21">
    <name type="scientific">Geosmithia morbida</name>
    <dbReference type="NCBI Taxonomy" id="1094350"/>
    <lineage>
        <taxon>Eukaryota</taxon>
        <taxon>Fungi</taxon>
        <taxon>Dikarya</taxon>
        <taxon>Ascomycota</taxon>
        <taxon>Pezizomycotina</taxon>
        <taxon>Sordariomycetes</taxon>
        <taxon>Hypocreomycetidae</taxon>
        <taxon>Hypocreales</taxon>
        <taxon>Bionectriaceae</taxon>
        <taxon>Geosmithia</taxon>
    </lineage>
</organism>
<dbReference type="PIRSF" id="PIRSF037299">
    <property type="entry name" value="Glycosidase_CRH1_prd"/>
    <property type="match status" value="1"/>
</dbReference>
<proteinExistence type="inferred from homology"/>
<name>A0A9P4YQD8_9HYPO</name>
<dbReference type="Gene3D" id="2.60.120.200">
    <property type="match status" value="1"/>
</dbReference>
<dbReference type="GO" id="GO:0031505">
    <property type="term" value="P:fungal-type cell wall organization"/>
    <property type="evidence" value="ECO:0007669"/>
    <property type="project" value="TreeGrafter"/>
</dbReference>
<evidence type="ECO:0000256" key="15">
    <source>
        <dbReference type="PIRNR" id="PIRNR037299"/>
    </source>
</evidence>
<feature type="compositionally biased region" description="Acidic residues" evidence="17">
    <location>
        <begin position="363"/>
        <end position="373"/>
    </location>
</feature>
<dbReference type="EMBL" id="JAANYQ010000021">
    <property type="protein sequence ID" value="KAF4119803.1"/>
    <property type="molecule type" value="Genomic_DNA"/>
</dbReference>
<dbReference type="GO" id="GO:0008843">
    <property type="term" value="F:endochitinase activity"/>
    <property type="evidence" value="ECO:0007669"/>
    <property type="project" value="UniProtKB-EC"/>
</dbReference>
<dbReference type="InterPro" id="IPR000757">
    <property type="entry name" value="Beta-glucanase-like"/>
</dbReference>
<feature type="compositionally biased region" description="Low complexity" evidence="17">
    <location>
        <begin position="374"/>
        <end position="386"/>
    </location>
</feature>
<evidence type="ECO:0000256" key="4">
    <source>
        <dbReference type="ARBA" id="ARBA00022676"/>
    </source>
</evidence>
<gene>
    <name evidence="20" type="ORF">GMORB2_4469</name>
</gene>
<comment type="caution">
    <text evidence="20">The sequence shown here is derived from an EMBL/GenBank/DDBJ whole genome shotgun (WGS) entry which is preliminary data.</text>
</comment>
<evidence type="ECO:0000256" key="12">
    <source>
        <dbReference type="ARBA" id="ARBA00023316"/>
    </source>
</evidence>